<dbReference type="AlphaFoldDB" id="A0A498QIM6"/>
<keyword evidence="3" id="KW-1185">Reference proteome</keyword>
<evidence type="ECO:0000313" key="3">
    <source>
        <dbReference type="Proteomes" id="UP000267289"/>
    </source>
</evidence>
<evidence type="ECO:0000256" key="1">
    <source>
        <dbReference type="SAM" id="Phobius"/>
    </source>
</evidence>
<protein>
    <submittedName>
        <fullName evidence="2">Uncharacterized protein</fullName>
    </submittedName>
</protein>
<accession>A0A498QIM6</accession>
<keyword evidence="1" id="KW-0472">Membrane</keyword>
<evidence type="ECO:0000313" key="2">
    <source>
        <dbReference type="EMBL" id="VBA44594.1"/>
    </source>
</evidence>
<dbReference type="EMBL" id="UPHQ01000272">
    <property type="protein sequence ID" value="VBA44594.1"/>
    <property type="molecule type" value="Genomic_DNA"/>
</dbReference>
<feature type="transmembrane region" description="Helical" evidence="1">
    <location>
        <begin position="35"/>
        <end position="58"/>
    </location>
</feature>
<keyword evidence="1" id="KW-0812">Transmembrane</keyword>
<name>A0A498QIM6_9MYCO</name>
<proteinExistence type="predicted"/>
<dbReference type="Proteomes" id="UP000267289">
    <property type="component" value="Unassembled WGS sequence"/>
</dbReference>
<sequence length="84" mass="9031">MARYGKVCLTLVIPVRCRSAMGRTPATGRPVTMEYVTTAIVVTVLVLVGIGIVINELLRLRAWLKNSPIPPSEGDDTEPPDGLA</sequence>
<reference evidence="2 3" key="1">
    <citation type="submission" date="2018-09" db="EMBL/GenBank/DDBJ databases">
        <authorList>
            <person name="Tagini F."/>
        </authorList>
    </citation>
    <scope>NUCLEOTIDE SEQUENCE [LARGE SCALE GENOMIC DNA]</scope>
    <source>
        <strain evidence="2 3">MK13</strain>
    </source>
</reference>
<keyword evidence="1" id="KW-1133">Transmembrane helix</keyword>
<organism evidence="2 3">
    <name type="scientific">Mycobacterium innocens</name>
    <dbReference type="NCBI Taxonomy" id="2341083"/>
    <lineage>
        <taxon>Bacteria</taxon>
        <taxon>Bacillati</taxon>
        <taxon>Actinomycetota</taxon>
        <taxon>Actinomycetes</taxon>
        <taxon>Mycobacteriales</taxon>
        <taxon>Mycobacteriaceae</taxon>
        <taxon>Mycobacterium</taxon>
    </lineage>
</organism>
<gene>
    <name evidence="2" type="ORF">LAUMK13_05105</name>
</gene>